<dbReference type="RefSeq" id="WP_163645650.1">
    <property type="nucleotide sequence ID" value="NZ_CP042908.1"/>
</dbReference>
<evidence type="ECO:0008006" key="3">
    <source>
        <dbReference type="Google" id="ProtNLM"/>
    </source>
</evidence>
<organism evidence="1 2">
    <name type="scientific">Methanosarcina mazei</name>
    <name type="common">Methanosarcina frisia</name>
    <dbReference type="NCBI Taxonomy" id="2209"/>
    <lineage>
        <taxon>Archaea</taxon>
        <taxon>Methanobacteriati</taxon>
        <taxon>Methanobacteriota</taxon>
        <taxon>Stenosarchaea group</taxon>
        <taxon>Methanomicrobia</taxon>
        <taxon>Methanosarcinales</taxon>
        <taxon>Methanosarcinaceae</taxon>
        <taxon>Methanosarcina</taxon>
    </lineage>
</organism>
<accession>A0A6C0VKV8</accession>
<dbReference type="SUPFAM" id="SSF51126">
    <property type="entry name" value="Pectin lyase-like"/>
    <property type="match status" value="1"/>
</dbReference>
<evidence type="ECO:0000313" key="2">
    <source>
        <dbReference type="Proteomes" id="UP000467371"/>
    </source>
</evidence>
<dbReference type="Proteomes" id="UP000467371">
    <property type="component" value="Chromosome"/>
</dbReference>
<gene>
    <name evidence="1" type="ORF">FQU78_13625</name>
</gene>
<dbReference type="GeneID" id="44088205"/>
<dbReference type="InterPro" id="IPR012334">
    <property type="entry name" value="Pectin_lyas_fold"/>
</dbReference>
<evidence type="ECO:0000313" key="1">
    <source>
        <dbReference type="EMBL" id="QIB91932.1"/>
    </source>
</evidence>
<dbReference type="InterPro" id="IPR006626">
    <property type="entry name" value="PbH1"/>
</dbReference>
<dbReference type="SMART" id="SM00710">
    <property type="entry name" value="PbH1"/>
    <property type="match status" value="5"/>
</dbReference>
<sequence>MNEMLKSKKLHCTLLYAISIFLVALFLSTHASADAVDNLQIMINNNAANGTNTIITHNYNSVNAKVIYLPNNAIIEGNGYNLQNISLCVDNSSNVYIHKVVFKNTTYVHDWWDENLFPIVNITGTGNNITISDCIIDNIRTWSVGIYIYPGNLSNIIIKNTTVNNTDDHGYMIFSRSTNPKITNISFVNDSANQNGLYVRQNAWPVGFDLGEIEQNTKNYTLQITNMLVDNCSASYNWESGFHIEHGIYTQNFTIRNCKSNYNGQKPVPDYGAGYTLCSPVNTKNNIANSNYIGYYLYDGIYASNSTTDRSIGLNNNTDANNKLYGLFIKGSSKHLNTASINICDHYSQNAGYLGSFVYQIHNLTFKNVSIMNPKSTKSYSVLFQRLYDSTINMNYVNINNKSPVGVLVMTSANDTFSGNYYHLGDTALKVQSIDTNSNTLPIINIKDTNVTSQKNGIQIFPVIGSITHVNNATIHF</sequence>
<protein>
    <recommendedName>
        <fullName evidence="3">Right handed beta helix domain-containing protein</fullName>
    </recommendedName>
</protein>
<name>A0A6C0VKV8_METMZ</name>
<dbReference type="EMBL" id="CP042908">
    <property type="protein sequence ID" value="QIB91932.1"/>
    <property type="molecule type" value="Genomic_DNA"/>
</dbReference>
<dbReference type="Gene3D" id="2.160.20.10">
    <property type="entry name" value="Single-stranded right-handed beta-helix, Pectin lyase-like"/>
    <property type="match status" value="1"/>
</dbReference>
<proteinExistence type="predicted"/>
<dbReference type="InterPro" id="IPR011050">
    <property type="entry name" value="Pectin_lyase_fold/virulence"/>
</dbReference>
<reference evidence="1 2" key="1">
    <citation type="journal article" date="2020" name="Environ. Microbiol. Rep.">
        <title>Redox cycling of Fe(II) and Fe(III) in magnetite accelerates aceticlastic methanogenesis by Methanosarcina mazei.</title>
        <authorList>
            <person name="Wang H."/>
            <person name="Byrne J.M."/>
            <person name="Liu P."/>
            <person name="Liu J."/>
            <person name="Dong X."/>
            <person name="Lu Y."/>
        </authorList>
    </citation>
    <scope>NUCLEOTIDE SEQUENCE [LARGE SCALE GENOMIC DNA]</scope>
    <source>
        <strain evidence="2">zm-15</strain>
    </source>
</reference>
<dbReference type="AlphaFoldDB" id="A0A6C0VKV8"/>